<dbReference type="PANTHER" id="PTHR11022">
    <property type="entry name" value="PEPTIDOGLYCAN RECOGNITION PROTEIN"/>
    <property type="match status" value="1"/>
</dbReference>
<dbReference type="GO" id="GO:0008745">
    <property type="term" value="F:N-acetylmuramoyl-L-alanine amidase activity"/>
    <property type="evidence" value="ECO:0007669"/>
    <property type="project" value="InterPro"/>
</dbReference>
<gene>
    <name evidence="4" type="ORF">SAMN04487850_0390</name>
</gene>
<protein>
    <submittedName>
        <fullName evidence="4">N-acetylmuramoyl-L-alanine amidase</fullName>
    </submittedName>
</protein>
<accession>A0A1I0M8Q7</accession>
<feature type="domain" description="N-acetylmuramoyl-L-alanine amidase" evidence="2">
    <location>
        <begin position="1"/>
        <end position="135"/>
    </location>
</feature>
<dbReference type="InterPro" id="IPR036505">
    <property type="entry name" value="Amidase/PGRP_sf"/>
</dbReference>
<dbReference type="InterPro" id="IPR006619">
    <property type="entry name" value="PGRP_domain_met/bac"/>
</dbReference>
<dbReference type="Pfam" id="PF01510">
    <property type="entry name" value="Amidase_2"/>
    <property type="match status" value="1"/>
</dbReference>
<dbReference type="AlphaFoldDB" id="A0A1I0M8Q7"/>
<evidence type="ECO:0000259" key="2">
    <source>
        <dbReference type="SMART" id="SM00644"/>
    </source>
</evidence>
<dbReference type="SMART" id="SM00644">
    <property type="entry name" value="Ami_2"/>
    <property type="match status" value="1"/>
</dbReference>
<dbReference type="GO" id="GO:0009253">
    <property type="term" value="P:peptidoglycan catabolic process"/>
    <property type="evidence" value="ECO:0007669"/>
    <property type="project" value="InterPro"/>
</dbReference>
<dbReference type="CDD" id="cd06583">
    <property type="entry name" value="PGRP"/>
    <property type="match status" value="1"/>
</dbReference>
<dbReference type="GO" id="GO:0008270">
    <property type="term" value="F:zinc ion binding"/>
    <property type="evidence" value="ECO:0007669"/>
    <property type="project" value="InterPro"/>
</dbReference>
<dbReference type="PANTHER" id="PTHR11022:SF41">
    <property type="entry name" value="PEPTIDOGLYCAN-RECOGNITION PROTEIN LC-RELATED"/>
    <property type="match status" value="1"/>
</dbReference>
<evidence type="ECO:0000313" key="5">
    <source>
        <dbReference type="Proteomes" id="UP000199373"/>
    </source>
</evidence>
<comment type="similarity">
    <text evidence="1">Belongs to the N-acetylmuramoyl-L-alanine amidase 2 family.</text>
</comment>
<dbReference type="Proteomes" id="UP000199373">
    <property type="component" value="Unassembled WGS sequence"/>
</dbReference>
<dbReference type="SMART" id="SM00701">
    <property type="entry name" value="PGRP"/>
    <property type="match status" value="1"/>
</dbReference>
<evidence type="ECO:0000256" key="1">
    <source>
        <dbReference type="ARBA" id="ARBA00007553"/>
    </source>
</evidence>
<organism evidence="4 5">
    <name type="scientific">Prevotella aff. ruminicola Tc2-24</name>
    <dbReference type="NCBI Taxonomy" id="81582"/>
    <lineage>
        <taxon>Bacteria</taxon>
        <taxon>Pseudomonadati</taxon>
        <taxon>Bacteroidota</taxon>
        <taxon>Bacteroidia</taxon>
        <taxon>Bacteroidales</taxon>
        <taxon>Prevotellaceae</taxon>
        <taxon>Prevotella</taxon>
    </lineage>
</organism>
<evidence type="ECO:0000313" key="4">
    <source>
        <dbReference type="EMBL" id="SEV84140.1"/>
    </source>
</evidence>
<feature type="domain" description="Peptidoglycan recognition protein family" evidence="3">
    <location>
        <begin position="1"/>
        <end position="127"/>
    </location>
</feature>
<dbReference type="InterPro" id="IPR002502">
    <property type="entry name" value="Amidase_domain"/>
</dbReference>
<sequence>MPHTMFQTMRTIHLIVIHCSATRCDQRFPFEALEACHRARGFASCGYHYYITRDGQLHVGRSEEVAGAHARKYNAHSIGICYEGGLNERGEPADTRTQAQKAALTALLRSLKTDYPNARILGHRDLPGVRKACPCFDAKTEYEDL</sequence>
<reference evidence="4 5" key="1">
    <citation type="submission" date="2016-10" db="EMBL/GenBank/DDBJ databases">
        <authorList>
            <person name="de Groot N.N."/>
        </authorList>
    </citation>
    <scope>NUCLEOTIDE SEQUENCE [LARGE SCALE GENOMIC DNA]</scope>
    <source>
        <strain evidence="4 5">TC2-24</strain>
    </source>
</reference>
<dbReference type="EMBL" id="FOIQ01000001">
    <property type="protein sequence ID" value="SEV84140.1"/>
    <property type="molecule type" value="Genomic_DNA"/>
</dbReference>
<evidence type="ECO:0000259" key="3">
    <source>
        <dbReference type="SMART" id="SM00701"/>
    </source>
</evidence>
<proteinExistence type="inferred from homology"/>
<keyword evidence="5" id="KW-1185">Reference proteome</keyword>
<name>A0A1I0M8Q7_9BACT</name>
<dbReference type="InterPro" id="IPR015510">
    <property type="entry name" value="PGRP"/>
</dbReference>
<dbReference type="SUPFAM" id="SSF55846">
    <property type="entry name" value="N-acetylmuramoyl-L-alanine amidase-like"/>
    <property type="match status" value="1"/>
</dbReference>
<dbReference type="Gene3D" id="3.40.80.10">
    <property type="entry name" value="Peptidoglycan recognition protein-like"/>
    <property type="match status" value="1"/>
</dbReference>